<proteinExistence type="predicted"/>
<dbReference type="EMBL" id="JASCZI010151111">
    <property type="protein sequence ID" value="MED6169575.1"/>
    <property type="molecule type" value="Genomic_DNA"/>
</dbReference>
<protein>
    <recommendedName>
        <fullName evidence="2">MD-2-related lipid-recognition domain-containing protein</fullName>
    </recommendedName>
</protein>
<dbReference type="SMART" id="SM00737">
    <property type="entry name" value="ML"/>
    <property type="match status" value="1"/>
</dbReference>
<evidence type="ECO:0000259" key="2">
    <source>
        <dbReference type="SMART" id="SM00737"/>
    </source>
</evidence>
<feature type="signal peptide" evidence="1">
    <location>
        <begin position="1"/>
        <end position="24"/>
    </location>
</feature>
<organism evidence="3 4">
    <name type="scientific">Stylosanthes scabra</name>
    <dbReference type="NCBI Taxonomy" id="79078"/>
    <lineage>
        <taxon>Eukaryota</taxon>
        <taxon>Viridiplantae</taxon>
        <taxon>Streptophyta</taxon>
        <taxon>Embryophyta</taxon>
        <taxon>Tracheophyta</taxon>
        <taxon>Spermatophyta</taxon>
        <taxon>Magnoliopsida</taxon>
        <taxon>eudicotyledons</taxon>
        <taxon>Gunneridae</taxon>
        <taxon>Pentapetalae</taxon>
        <taxon>rosids</taxon>
        <taxon>fabids</taxon>
        <taxon>Fabales</taxon>
        <taxon>Fabaceae</taxon>
        <taxon>Papilionoideae</taxon>
        <taxon>50 kb inversion clade</taxon>
        <taxon>dalbergioids sensu lato</taxon>
        <taxon>Dalbergieae</taxon>
        <taxon>Pterocarpus clade</taxon>
        <taxon>Stylosanthes</taxon>
    </lineage>
</organism>
<evidence type="ECO:0000313" key="3">
    <source>
        <dbReference type="EMBL" id="MED6169575.1"/>
    </source>
</evidence>
<name>A0ABU6V7D5_9FABA</name>
<dbReference type="PANTHER" id="PTHR11306">
    <property type="entry name" value="NIEMANN PICK TYPE C2 PROTEIN NPC2-RELATED"/>
    <property type="match status" value="1"/>
</dbReference>
<dbReference type="InterPro" id="IPR003172">
    <property type="entry name" value="ML_dom"/>
</dbReference>
<comment type="caution">
    <text evidence="3">The sequence shown here is derived from an EMBL/GenBank/DDBJ whole genome shotgun (WGS) entry which is preliminary data.</text>
</comment>
<keyword evidence="1" id="KW-0732">Signal</keyword>
<dbReference type="InterPro" id="IPR039670">
    <property type="entry name" value="NPC2-like"/>
</dbReference>
<feature type="chain" id="PRO_5047220506" description="MD-2-related lipid-recognition domain-containing protein" evidence="1">
    <location>
        <begin position="25"/>
        <end position="160"/>
    </location>
</feature>
<gene>
    <name evidence="3" type="ORF">PIB30_022515</name>
</gene>
<evidence type="ECO:0000256" key="1">
    <source>
        <dbReference type="SAM" id="SignalP"/>
    </source>
</evidence>
<evidence type="ECO:0000313" key="4">
    <source>
        <dbReference type="Proteomes" id="UP001341840"/>
    </source>
</evidence>
<dbReference type="Gene3D" id="2.60.40.770">
    <property type="match status" value="1"/>
</dbReference>
<dbReference type="Pfam" id="PF02221">
    <property type="entry name" value="E1_DerP2_DerF2"/>
    <property type="match status" value="1"/>
</dbReference>
<dbReference type="InterPro" id="IPR014756">
    <property type="entry name" value="Ig_E-set"/>
</dbReference>
<sequence length="160" mass="17604">MNIHSASMFTFLLCFLAIILQLSSSNVQAQALTFKYCAKNVKYGMKVSEVKASPNPVVRGVPFTINTTFYSDEVITGGKAQYRLTNDGAIGHVVYTYESNVCEEKQCPVSAGKHGLILDMRLPAVAPKGTYYMNLTFVDQKEKKLSCIISPFKVGDATTE</sequence>
<keyword evidence="4" id="KW-1185">Reference proteome</keyword>
<accession>A0ABU6V7D5</accession>
<dbReference type="SUPFAM" id="SSF81296">
    <property type="entry name" value="E set domains"/>
    <property type="match status" value="1"/>
</dbReference>
<reference evidence="3 4" key="1">
    <citation type="journal article" date="2023" name="Plants (Basel)">
        <title>Bridging the Gap: Combining Genomics and Transcriptomics Approaches to Understand Stylosanthes scabra, an Orphan Legume from the Brazilian Caatinga.</title>
        <authorList>
            <person name="Ferreira-Neto J.R.C."/>
            <person name="da Silva M.D."/>
            <person name="Binneck E."/>
            <person name="de Melo N.F."/>
            <person name="da Silva R.H."/>
            <person name="de Melo A.L.T.M."/>
            <person name="Pandolfi V."/>
            <person name="Bustamante F.O."/>
            <person name="Brasileiro-Vidal A.C."/>
            <person name="Benko-Iseppon A.M."/>
        </authorList>
    </citation>
    <scope>NUCLEOTIDE SEQUENCE [LARGE SCALE GENOMIC DNA]</scope>
    <source>
        <tissue evidence="3">Leaves</tissue>
    </source>
</reference>
<dbReference type="PANTHER" id="PTHR11306:SF44">
    <property type="entry name" value="MD-LIKE LIPID RECOGNITION DOMAIN PROTEIN_ML DOMAIN PROTEIN"/>
    <property type="match status" value="1"/>
</dbReference>
<dbReference type="Proteomes" id="UP001341840">
    <property type="component" value="Unassembled WGS sequence"/>
</dbReference>
<feature type="domain" description="MD-2-related lipid-recognition" evidence="2">
    <location>
        <begin position="34"/>
        <end position="152"/>
    </location>
</feature>